<accession>A0A3N1GPF7</accession>
<sequence length="293" mass="31730">MIRMAGADKINHPRLVEIGVIALGMRGGHGDVITTARWYQAFAVREARGQSPTYEALAMAVGADRCATLLPVLARLPQPLALLEVGASAGLCLYPDAYQYRFGEDPRVLGPTDSPVRLTCAVSDDVPRPASVPTVVWRAGLDLNPLDVNDDDDVRWLDALIWPEQQQRRERLQAAVRIARADPPHLVKGDLLADLPALAAQAPTDATLIIFHSAVLAYVPPDTRRTFIELVRGLRGHWISNEGVGVLPELGATVEIDSAGPARFLLALDGRAVARTGPHGQEIRWLAPHEASV</sequence>
<gene>
    <name evidence="1" type="ORF">EDD30_5063</name>
</gene>
<comment type="caution">
    <text evidence="1">The sequence shown here is derived from an EMBL/GenBank/DDBJ whole genome shotgun (WGS) entry which is preliminary data.</text>
</comment>
<evidence type="ECO:0008006" key="3">
    <source>
        <dbReference type="Google" id="ProtNLM"/>
    </source>
</evidence>
<evidence type="ECO:0000313" key="1">
    <source>
        <dbReference type="EMBL" id="ROP32133.1"/>
    </source>
</evidence>
<reference evidence="1 2" key="1">
    <citation type="submission" date="2018-11" db="EMBL/GenBank/DDBJ databases">
        <title>Sequencing the genomes of 1000 actinobacteria strains.</title>
        <authorList>
            <person name="Klenk H.-P."/>
        </authorList>
    </citation>
    <scope>NUCLEOTIDE SEQUENCE [LARGE SCALE GENOMIC DNA]</scope>
    <source>
        <strain evidence="1 2">DSM 43634</strain>
    </source>
</reference>
<dbReference type="AlphaFoldDB" id="A0A3N1GPF7"/>
<dbReference type="InterPro" id="IPR011200">
    <property type="entry name" value="UCP012608"/>
</dbReference>
<dbReference type="Proteomes" id="UP000271683">
    <property type="component" value="Unassembled WGS sequence"/>
</dbReference>
<organism evidence="1 2">
    <name type="scientific">Couchioplanes caeruleus</name>
    <dbReference type="NCBI Taxonomy" id="56438"/>
    <lineage>
        <taxon>Bacteria</taxon>
        <taxon>Bacillati</taxon>
        <taxon>Actinomycetota</taxon>
        <taxon>Actinomycetes</taxon>
        <taxon>Micromonosporales</taxon>
        <taxon>Micromonosporaceae</taxon>
        <taxon>Couchioplanes</taxon>
    </lineage>
</organism>
<dbReference type="EMBL" id="RJKL01000001">
    <property type="protein sequence ID" value="ROP32133.1"/>
    <property type="molecule type" value="Genomic_DNA"/>
</dbReference>
<evidence type="ECO:0000313" key="2">
    <source>
        <dbReference type="Proteomes" id="UP000271683"/>
    </source>
</evidence>
<proteinExistence type="predicted"/>
<dbReference type="Pfam" id="PF10094">
    <property type="entry name" value="DUF2332"/>
    <property type="match status" value="1"/>
</dbReference>
<protein>
    <recommendedName>
        <fullName evidence="3">DUF2332 domain-containing protein</fullName>
    </recommendedName>
</protein>
<name>A0A3N1GPF7_9ACTN</name>